<reference evidence="7 8" key="1">
    <citation type="submission" date="2016-04" db="EMBL/GenBank/DDBJ databases">
        <title>A degradative enzymes factory behind the ericoid mycorrhizal symbiosis.</title>
        <authorList>
            <consortium name="DOE Joint Genome Institute"/>
            <person name="Martino E."/>
            <person name="Morin E."/>
            <person name="Grelet G."/>
            <person name="Kuo A."/>
            <person name="Kohler A."/>
            <person name="Daghino S."/>
            <person name="Barry K."/>
            <person name="Choi C."/>
            <person name="Cichocki N."/>
            <person name="Clum A."/>
            <person name="Copeland A."/>
            <person name="Hainaut M."/>
            <person name="Haridas S."/>
            <person name="Labutti K."/>
            <person name="Lindquist E."/>
            <person name="Lipzen A."/>
            <person name="Khouja H.-R."/>
            <person name="Murat C."/>
            <person name="Ohm R."/>
            <person name="Olson A."/>
            <person name="Spatafora J."/>
            <person name="Veneault-Fourrey C."/>
            <person name="Henrissat B."/>
            <person name="Grigoriev I."/>
            <person name="Martin F."/>
            <person name="Perotto S."/>
        </authorList>
    </citation>
    <scope>NUCLEOTIDE SEQUENCE [LARGE SCALE GENOMIC DNA]</scope>
    <source>
        <strain evidence="7 8">F</strain>
    </source>
</reference>
<dbReference type="CDD" id="cd12148">
    <property type="entry name" value="fungal_TF_MHR"/>
    <property type="match status" value="1"/>
</dbReference>
<keyword evidence="5" id="KW-0539">Nucleus</keyword>
<dbReference type="AlphaFoldDB" id="A0A2J6QXJ1"/>
<evidence type="ECO:0000313" key="7">
    <source>
        <dbReference type="EMBL" id="PMD30984.1"/>
    </source>
</evidence>
<dbReference type="GO" id="GO:0005634">
    <property type="term" value="C:nucleus"/>
    <property type="evidence" value="ECO:0007669"/>
    <property type="project" value="UniProtKB-SubCell"/>
</dbReference>
<gene>
    <name evidence="7" type="ORF">L207DRAFT_196266</name>
</gene>
<dbReference type="CDD" id="cd00067">
    <property type="entry name" value="GAL4"/>
    <property type="match status" value="1"/>
</dbReference>
<organism evidence="7 8">
    <name type="scientific">Hyaloscypha variabilis (strain UAMH 11265 / GT02V1 / F)</name>
    <name type="common">Meliniomyces variabilis</name>
    <dbReference type="NCBI Taxonomy" id="1149755"/>
    <lineage>
        <taxon>Eukaryota</taxon>
        <taxon>Fungi</taxon>
        <taxon>Dikarya</taxon>
        <taxon>Ascomycota</taxon>
        <taxon>Pezizomycotina</taxon>
        <taxon>Leotiomycetes</taxon>
        <taxon>Helotiales</taxon>
        <taxon>Hyaloscyphaceae</taxon>
        <taxon>Hyaloscypha</taxon>
        <taxon>Hyaloscypha variabilis</taxon>
    </lineage>
</organism>
<dbReference type="EMBL" id="KZ613964">
    <property type="protein sequence ID" value="PMD30984.1"/>
    <property type="molecule type" value="Genomic_DNA"/>
</dbReference>
<dbReference type="GO" id="GO:0000981">
    <property type="term" value="F:DNA-binding transcription factor activity, RNA polymerase II-specific"/>
    <property type="evidence" value="ECO:0007669"/>
    <property type="project" value="InterPro"/>
</dbReference>
<evidence type="ECO:0000259" key="6">
    <source>
        <dbReference type="PROSITE" id="PS00463"/>
    </source>
</evidence>
<dbReference type="Proteomes" id="UP000235786">
    <property type="component" value="Unassembled WGS sequence"/>
</dbReference>
<feature type="domain" description="Zn(2)-C6 fungal-type" evidence="6">
    <location>
        <begin position="22"/>
        <end position="53"/>
    </location>
</feature>
<dbReference type="PANTHER" id="PTHR31845:SF32">
    <property type="entry name" value="MISCELLANEOUS ZN(II)2CYS6 TRANSCRIPTION FACTOR (EUROFUNG)-RELATED"/>
    <property type="match status" value="1"/>
</dbReference>
<dbReference type="PANTHER" id="PTHR31845">
    <property type="entry name" value="FINGER DOMAIN PROTEIN, PUTATIVE-RELATED"/>
    <property type="match status" value="1"/>
</dbReference>
<dbReference type="GO" id="GO:0008270">
    <property type="term" value="F:zinc ion binding"/>
    <property type="evidence" value="ECO:0007669"/>
    <property type="project" value="InterPro"/>
</dbReference>
<dbReference type="OrthoDB" id="1600564at2759"/>
<dbReference type="InterPro" id="IPR051089">
    <property type="entry name" value="prtT"/>
</dbReference>
<evidence type="ECO:0000256" key="5">
    <source>
        <dbReference type="ARBA" id="ARBA00023242"/>
    </source>
</evidence>
<dbReference type="STRING" id="1149755.A0A2J6QXJ1"/>
<evidence type="ECO:0000256" key="2">
    <source>
        <dbReference type="ARBA" id="ARBA00023015"/>
    </source>
</evidence>
<keyword evidence="2" id="KW-0805">Transcription regulation</keyword>
<dbReference type="Gene3D" id="4.10.240.10">
    <property type="entry name" value="Zn(2)-C6 fungal-type DNA-binding domain"/>
    <property type="match status" value="1"/>
</dbReference>
<name>A0A2J6QXJ1_HYAVF</name>
<accession>A0A2J6QXJ1</accession>
<dbReference type="GO" id="GO:0000976">
    <property type="term" value="F:transcription cis-regulatory region binding"/>
    <property type="evidence" value="ECO:0007669"/>
    <property type="project" value="TreeGrafter"/>
</dbReference>
<dbReference type="PROSITE" id="PS00463">
    <property type="entry name" value="ZN2_CY6_FUNGAL_1"/>
    <property type="match status" value="1"/>
</dbReference>
<evidence type="ECO:0000313" key="8">
    <source>
        <dbReference type="Proteomes" id="UP000235786"/>
    </source>
</evidence>
<dbReference type="InterPro" id="IPR036864">
    <property type="entry name" value="Zn2-C6_fun-type_DNA-bd_sf"/>
</dbReference>
<proteinExistence type="predicted"/>
<protein>
    <recommendedName>
        <fullName evidence="6">Zn(2)-C6 fungal-type domain-containing protein</fullName>
    </recommendedName>
</protein>
<evidence type="ECO:0000256" key="3">
    <source>
        <dbReference type="ARBA" id="ARBA00023125"/>
    </source>
</evidence>
<comment type="subcellular location">
    <subcellularLocation>
        <location evidence="1">Nucleus</location>
    </subcellularLocation>
</comment>
<keyword evidence="4" id="KW-0804">Transcription</keyword>
<keyword evidence="8" id="KW-1185">Reference proteome</keyword>
<evidence type="ECO:0000256" key="1">
    <source>
        <dbReference type="ARBA" id="ARBA00004123"/>
    </source>
</evidence>
<evidence type="ECO:0000256" key="4">
    <source>
        <dbReference type="ARBA" id="ARBA00023163"/>
    </source>
</evidence>
<dbReference type="InterPro" id="IPR001138">
    <property type="entry name" value="Zn2Cys6_DnaBD"/>
</dbReference>
<keyword evidence="3" id="KW-0238">DNA-binding</keyword>
<sequence length="641" mass="72294">MDPFAATSSTVEAAAQRRELRACANCSHAKAKCVPSEVPGHKCQRCERLLKICEPTVARVRPPTRKRRTPETTRAPRSHVEKLEEKLDGLVDLIRSAHETGVTPGLPLTTAATVNTTQRSSSLSTRLPVQPIFPGPEQVPRWEATLQHGPQIQLSIPSSLSPYTAEAGQSSSGPKSPAEIQFKIDAFDLGSEDPDVLLTIFRNEMTLNFPFIDMSEFPRAEDLRRHRPSLYTVIMAVTTRNSLRGRELGKTFMKQLGERMVVNGERNMGLLLACLIYAAWCRDLLGYGHQLTFLLSAVLTLSSDLGLNRPTYRHIPDLFERALRRNLGIPDFKDSMGTLDERRAFLGYFYLSSILCSFGRRLDVVPWTPYLEESCRILDSPGMSQHDKTAVMLCRIQVVAQKLGQNPWEGKQDFTGNATPPLLYLKSLQNKVQKLWDQQDPVLEDVSIVKWTYHNSEALSQKIGLSQCQAVLNFPDHDFNRLEYLCACLAAVKSFLQLVLAMPASTHHTVTVPMILQIIWNSGTLHQLATFEHPDWDPGLVVEAFDFFKYIRKFAETMQMAKKAIGYDPHTDEHLDFWSKGADALVMLEGMFEGRLPNPDDLPVPQSREYGTTNFSGFTPGVDFMDFMDDVWMGPSDFQRW</sequence>